<accession>A0A364NUG2</accession>
<dbReference type="EMBL" id="PGTO01000021">
    <property type="protein sequence ID" value="RAU20527.1"/>
    <property type="molecule type" value="Genomic_DNA"/>
</dbReference>
<keyword evidence="3" id="KW-1185">Reference proteome</keyword>
<reference evidence="2 3" key="1">
    <citation type="submission" date="2017-11" db="EMBL/GenBank/DDBJ databases">
        <title>Draft genome sequence of magnetotactic bacterium Magnetospirillum kuznetsovii LBB-42.</title>
        <authorList>
            <person name="Grouzdev D.S."/>
            <person name="Rysina M.S."/>
            <person name="Baslerov R.V."/>
            <person name="Koziaeva V."/>
        </authorList>
    </citation>
    <scope>NUCLEOTIDE SEQUENCE [LARGE SCALE GENOMIC DNA]</scope>
    <source>
        <strain evidence="2 3">LBB-42</strain>
    </source>
</reference>
<protein>
    <submittedName>
        <fullName evidence="2">AbrB family transcriptional regulator</fullName>
    </submittedName>
</protein>
<comment type="caution">
    <text evidence="2">The sequence shown here is derived from an EMBL/GenBank/DDBJ whole genome shotgun (WGS) entry which is preliminary data.</text>
</comment>
<dbReference type="AlphaFoldDB" id="A0A364NUG2"/>
<dbReference type="NCBIfam" id="TIGR01439">
    <property type="entry name" value="lp_hng_hel_AbrB"/>
    <property type="match status" value="1"/>
</dbReference>
<evidence type="ECO:0000259" key="1">
    <source>
        <dbReference type="SMART" id="SM00966"/>
    </source>
</evidence>
<dbReference type="GO" id="GO:0003677">
    <property type="term" value="F:DNA binding"/>
    <property type="evidence" value="ECO:0007669"/>
    <property type="project" value="InterPro"/>
</dbReference>
<organism evidence="2 3">
    <name type="scientific">Paramagnetospirillum kuznetsovii</name>
    <dbReference type="NCBI Taxonomy" id="2053833"/>
    <lineage>
        <taxon>Bacteria</taxon>
        <taxon>Pseudomonadati</taxon>
        <taxon>Pseudomonadota</taxon>
        <taxon>Alphaproteobacteria</taxon>
        <taxon>Rhodospirillales</taxon>
        <taxon>Magnetospirillaceae</taxon>
        <taxon>Paramagnetospirillum</taxon>
    </lineage>
</organism>
<name>A0A364NUG2_9PROT</name>
<dbReference type="SMART" id="SM00966">
    <property type="entry name" value="SpoVT_AbrB"/>
    <property type="match status" value="1"/>
</dbReference>
<sequence length="72" mass="8129">MPTKDIATLSTKFQISIPKAVRMARHWEAGQVFAFIPKGEGVMLVPVPKPEELFGLARGANPQDYRDRTDRF</sequence>
<dbReference type="InterPro" id="IPR007159">
    <property type="entry name" value="SpoVT-AbrB_dom"/>
</dbReference>
<evidence type="ECO:0000313" key="2">
    <source>
        <dbReference type="EMBL" id="RAU20527.1"/>
    </source>
</evidence>
<feature type="domain" description="SpoVT-AbrB" evidence="1">
    <location>
        <begin position="7"/>
        <end position="52"/>
    </location>
</feature>
<proteinExistence type="predicted"/>
<dbReference type="InterPro" id="IPR037914">
    <property type="entry name" value="SpoVT-AbrB_sf"/>
</dbReference>
<dbReference type="SUPFAM" id="SSF89447">
    <property type="entry name" value="AbrB/MazE/MraZ-like"/>
    <property type="match status" value="1"/>
</dbReference>
<dbReference type="RefSeq" id="WP_112146999.1">
    <property type="nucleotide sequence ID" value="NZ_PGTO01000021.1"/>
</dbReference>
<evidence type="ECO:0000313" key="3">
    <source>
        <dbReference type="Proteomes" id="UP000251075"/>
    </source>
</evidence>
<dbReference type="Gene3D" id="2.10.260.10">
    <property type="match status" value="1"/>
</dbReference>
<dbReference type="Proteomes" id="UP000251075">
    <property type="component" value="Unassembled WGS sequence"/>
</dbReference>
<gene>
    <name evidence="2" type="ORF">CU669_17950</name>
</gene>
<dbReference type="OrthoDB" id="7160352at2"/>